<reference evidence="1 2" key="1">
    <citation type="submission" date="2009-01" db="EMBL/GenBank/DDBJ databases">
        <authorList>
            <person name="Fulton L."/>
            <person name="Clifton S."/>
            <person name="Fulton B."/>
            <person name="Xu J."/>
            <person name="Minx P."/>
            <person name="Pepin K.H."/>
            <person name="Johnson M."/>
            <person name="Bhonagiri V."/>
            <person name="Nash W.E."/>
            <person name="Mardis E.R."/>
            <person name="Wilson R.K."/>
        </authorList>
    </citation>
    <scope>NUCLEOTIDE SEQUENCE [LARGE SCALE GENOMIC DNA]</scope>
    <source>
        <strain evidence="1 2">DSM 3353</strain>
    </source>
</reference>
<protein>
    <submittedName>
        <fullName evidence="1">Uncharacterized protein</fullName>
    </submittedName>
</protein>
<sequence length="44" mass="5212">MPAAITIKNNCGEFTEIELYYVLYKKTAKKMQNRKRGRLCIMQD</sequence>
<evidence type="ECO:0000313" key="2">
    <source>
        <dbReference type="Proteomes" id="UP000003174"/>
    </source>
</evidence>
<reference evidence="1 2" key="2">
    <citation type="submission" date="2009-02" db="EMBL/GenBank/DDBJ databases">
        <title>Draft genome sequence of Eubacterium hallii (DSM 3353).</title>
        <authorList>
            <person name="Sudarsanam P."/>
            <person name="Ley R."/>
            <person name="Guruge J."/>
            <person name="Turnbaugh P.J."/>
            <person name="Mahowald M."/>
            <person name="Liep D."/>
            <person name="Gordon J."/>
        </authorList>
    </citation>
    <scope>NUCLEOTIDE SEQUENCE [LARGE SCALE GENOMIC DNA]</scope>
    <source>
        <strain evidence="1 2">DSM 3353</strain>
    </source>
</reference>
<dbReference type="Proteomes" id="UP000003174">
    <property type="component" value="Unassembled WGS sequence"/>
</dbReference>
<evidence type="ECO:0000313" key="1">
    <source>
        <dbReference type="EMBL" id="EEG35970.1"/>
    </source>
</evidence>
<organism evidence="1 2">
    <name type="scientific">Anaerobutyricum hallii DSM 3353</name>
    <dbReference type="NCBI Taxonomy" id="411469"/>
    <lineage>
        <taxon>Bacteria</taxon>
        <taxon>Bacillati</taxon>
        <taxon>Bacillota</taxon>
        <taxon>Clostridia</taxon>
        <taxon>Lachnospirales</taxon>
        <taxon>Lachnospiraceae</taxon>
        <taxon>Anaerobutyricum</taxon>
    </lineage>
</organism>
<proteinExistence type="predicted"/>
<gene>
    <name evidence="1" type="ORF">EUBHAL_02199</name>
</gene>
<dbReference type="AlphaFoldDB" id="C0EXQ7"/>
<accession>C0EXQ7</accession>
<name>C0EXQ7_9FIRM</name>
<comment type="caution">
    <text evidence="1">The sequence shown here is derived from an EMBL/GenBank/DDBJ whole genome shotgun (WGS) entry which is preliminary data.</text>
</comment>
<dbReference type="EMBL" id="ACEP01000097">
    <property type="protein sequence ID" value="EEG35970.1"/>
    <property type="molecule type" value="Genomic_DNA"/>
</dbReference>